<dbReference type="SUPFAM" id="SSF82714">
    <property type="entry name" value="Multidrug efflux transporter AcrB TolC docking domain, DN and DC subdomains"/>
    <property type="match status" value="2"/>
</dbReference>
<sequence length="1024" mass="112222">MVEHIIEGSLRNKAMVLLTLLLGVMLSVWAMKHTALDALPDLTPPQVIVSVEFPGQSPKVIEDQVVYELTSALLSVPKSSTVRAFTSFGNALVYVIFDDATDLYWARDRVSEVIASVAKTVPQEASIRLGPDATGIGWVFEYALTSNTKSLQELRTLQDYVYRYALLGVEGVSEVASVGGFVKTYEITLRQDDLVRYDLGISQVKNAIAQNNRDVGGGVLLENGFEHMVQAKGYAKSAADLLAIPLGSPKGVPLTLGDIADVTLVPSYRSGLAELNGEGEVVGGIVVVRYKENAYKVIQAVKERLESLHVNDVEVITTYDRSDLILNAITNLQNVLLEESVVVFAVVMLFLLHVRSALVVLIILPLTIALTFLLMKLFGIESNIMSLGGIAIAIGAMVDACVVMIENVHKKLGGKKGISETERVATIITSSKQVGRPIFFALLIIVVSFLPIFSLGGQEGALFKPLAYTKTFAMLIGAILAITFVPVLMVFFIKGTLHREEKNPLNRFFIAAYGVLLKFSMRFWYLSIAVFVGLLIFGYHTYTKQRWEFMPPLHEQALMYMPVTSSGISIETAKAYAKQSNAIIKSFPEVESTFAKVGRAATATDPAPLSMIETIIQFKPQSQWREGVTYASLQEEMNAKLQLPGLVNSWTFPIRGRIDMLITGMRTPLGIKLYGDNDEALEKSAQAIATALGTHQDTRSVFADKSNSGYYLDISLNPEPLAQYGMDKEAVLEVIAAAVGGAKISTFFEGIERYPITLRLELEHRSDLEALKALAIKTPYGFQPLETFATLAHTLSPGMMKTEMGKKVTYVYITLNEGTSSKTYKEEASALLANVPLPTGFYTEWAGESEYLEGAMERLKFIIPLALLLTFVLIFLGLRSLGQAVLVFLTLPFAVVGGFIYMDYLNFNLSIATIAGFLALIGIAVETAIVMIIYLNEAVATLKVRTKETLRQAVFEGAVLRVRPKLMTVLSTLLGLLPIMWAQGAGSEVMQRIAAPMIGGLVSSAILTLFIIPVVYYKLQKEDQ</sequence>
<feature type="transmembrane region" description="Helical" evidence="8">
    <location>
        <begin position="384"/>
        <end position="405"/>
    </location>
</feature>
<dbReference type="Gene3D" id="3.30.70.1440">
    <property type="entry name" value="Multidrug efflux transporter AcrB pore domain"/>
    <property type="match status" value="1"/>
</dbReference>
<proteinExistence type="inferred from homology"/>
<evidence type="ECO:0000256" key="2">
    <source>
        <dbReference type="ARBA" id="ARBA00010942"/>
    </source>
</evidence>
<name>A0ABS2WNW8_9BACT</name>
<evidence type="ECO:0000256" key="7">
    <source>
        <dbReference type="ARBA" id="ARBA00023136"/>
    </source>
</evidence>
<feature type="transmembrane region" description="Helical" evidence="8">
    <location>
        <begin position="885"/>
        <end position="902"/>
    </location>
</feature>
<dbReference type="Gene3D" id="3.30.70.1430">
    <property type="entry name" value="Multidrug efflux transporter AcrB pore domain"/>
    <property type="match status" value="2"/>
</dbReference>
<dbReference type="SUPFAM" id="SSF82866">
    <property type="entry name" value="Multidrug efflux transporter AcrB transmembrane domain"/>
    <property type="match status" value="2"/>
</dbReference>
<feature type="transmembrane region" description="Helical" evidence="8">
    <location>
        <begin position="861"/>
        <end position="878"/>
    </location>
</feature>
<gene>
    <name evidence="9" type="ORF">JWV37_00865</name>
</gene>
<dbReference type="InterPro" id="IPR027463">
    <property type="entry name" value="AcrB_DN_DC_subdom"/>
</dbReference>
<feature type="transmembrane region" description="Helical" evidence="8">
    <location>
        <begin position="523"/>
        <end position="542"/>
    </location>
</feature>
<dbReference type="Gene3D" id="3.30.70.1320">
    <property type="entry name" value="Multidrug efflux transporter AcrB pore domain like"/>
    <property type="match status" value="1"/>
</dbReference>
<evidence type="ECO:0000256" key="6">
    <source>
        <dbReference type="ARBA" id="ARBA00022989"/>
    </source>
</evidence>
<dbReference type="Gene3D" id="1.20.1640.10">
    <property type="entry name" value="Multidrug efflux transporter AcrB transmembrane domain"/>
    <property type="match status" value="2"/>
</dbReference>
<keyword evidence="4" id="KW-1003">Cell membrane</keyword>
<keyword evidence="3" id="KW-0813">Transport</keyword>
<evidence type="ECO:0000313" key="9">
    <source>
        <dbReference type="EMBL" id="MBN2963318.1"/>
    </source>
</evidence>
<comment type="caution">
    <text evidence="9">The sequence shown here is derived from an EMBL/GenBank/DDBJ whole genome shotgun (WGS) entry which is preliminary data.</text>
</comment>
<evidence type="ECO:0000313" key="10">
    <source>
        <dbReference type="Proteomes" id="UP000703590"/>
    </source>
</evidence>
<keyword evidence="10" id="KW-1185">Reference proteome</keyword>
<feature type="transmembrane region" description="Helical" evidence="8">
    <location>
        <begin position="438"/>
        <end position="457"/>
    </location>
</feature>
<evidence type="ECO:0000256" key="8">
    <source>
        <dbReference type="SAM" id="Phobius"/>
    </source>
</evidence>
<keyword evidence="7 8" id="KW-0472">Membrane</keyword>
<evidence type="ECO:0000256" key="4">
    <source>
        <dbReference type="ARBA" id="ARBA00022475"/>
    </source>
</evidence>
<comment type="similarity">
    <text evidence="2">Belongs to the resistance-nodulation-cell division (RND) (TC 2.A.6) family.</text>
</comment>
<dbReference type="SUPFAM" id="SSF82693">
    <property type="entry name" value="Multidrug efflux transporter AcrB pore domain, PN1, PN2, PC1 and PC2 subdomains"/>
    <property type="match status" value="2"/>
</dbReference>
<dbReference type="NCBIfam" id="TIGR00914">
    <property type="entry name" value="2A0601"/>
    <property type="match status" value="1"/>
</dbReference>
<dbReference type="Proteomes" id="UP000703590">
    <property type="component" value="Unassembled WGS sequence"/>
</dbReference>
<dbReference type="EMBL" id="JAFHKK010000001">
    <property type="protein sequence ID" value="MBN2963318.1"/>
    <property type="molecule type" value="Genomic_DNA"/>
</dbReference>
<feature type="transmembrane region" description="Helical" evidence="8">
    <location>
        <begin position="997"/>
        <end position="1017"/>
    </location>
</feature>
<evidence type="ECO:0000256" key="3">
    <source>
        <dbReference type="ARBA" id="ARBA00022448"/>
    </source>
</evidence>
<keyword evidence="5 8" id="KW-0812">Transmembrane</keyword>
<dbReference type="RefSeq" id="WP_205457751.1">
    <property type="nucleotide sequence ID" value="NZ_JAFHKK010000001.1"/>
</dbReference>
<dbReference type="InterPro" id="IPR001036">
    <property type="entry name" value="Acrflvin-R"/>
</dbReference>
<feature type="transmembrane region" description="Helical" evidence="8">
    <location>
        <begin position="472"/>
        <end position="493"/>
    </location>
</feature>
<dbReference type="PANTHER" id="PTHR32063:SF19">
    <property type="entry name" value="CATION EFFLUX SYSTEM PROTEIN CUSA"/>
    <property type="match status" value="1"/>
</dbReference>
<reference evidence="10" key="1">
    <citation type="submission" date="2021-02" db="EMBL/GenBank/DDBJ databases">
        <title>Sulfurospirillum tamanensis sp. nov.</title>
        <authorList>
            <person name="Merkel A.Y."/>
        </authorList>
    </citation>
    <scope>NUCLEOTIDE SEQUENCE [LARGE SCALE GENOMIC DNA]</scope>
    <source>
        <strain evidence="10">T05b</strain>
    </source>
</reference>
<accession>A0ABS2WNW8</accession>
<dbReference type="PRINTS" id="PR00702">
    <property type="entry name" value="ACRIFLAVINRP"/>
</dbReference>
<dbReference type="Pfam" id="PF00873">
    <property type="entry name" value="ACR_tran"/>
    <property type="match status" value="1"/>
</dbReference>
<dbReference type="PANTHER" id="PTHR32063">
    <property type="match status" value="1"/>
</dbReference>
<comment type="subcellular location">
    <subcellularLocation>
        <location evidence="1">Cell membrane</location>
        <topology evidence="1">Multi-pass membrane protein</topology>
    </subcellularLocation>
</comment>
<keyword evidence="6 8" id="KW-1133">Transmembrane helix</keyword>
<organism evidence="9 10">
    <name type="scientific">Sulfurospirillum tamanense</name>
    <dbReference type="NCBI Taxonomy" id="2813362"/>
    <lineage>
        <taxon>Bacteria</taxon>
        <taxon>Pseudomonadati</taxon>
        <taxon>Campylobacterota</taxon>
        <taxon>Epsilonproteobacteria</taxon>
        <taxon>Campylobacterales</taxon>
        <taxon>Sulfurospirillaceae</taxon>
        <taxon>Sulfurospirillum</taxon>
    </lineage>
</organism>
<evidence type="ECO:0000256" key="1">
    <source>
        <dbReference type="ARBA" id="ARBA00004651"/>
    </source>
</evidence>
<reference evidence="9 10" key="2">
    <citation type="submission" date="2021-02" db="EMBL/GenBank/DDBJ databases">
        <title>Sulfurospirillum tamanensis sp. nov.</title>
        <authorList>
            <person name="Frolova A."/>
            <person name="Merkel A."/>
            <person name="Slobodkin A."/>
        </authorList>
    </citation>
    <scope>NUCLEOTIDE SEQUENCE [LARGE SCALE GENOMIC DNA]</scope>
    <source>
        <strain evidence="9 10">T05b</strain>
    </source>
</reference>
<feature type="transmembrane region" description="Helical" evidence="8">
    <location>
        <begin position="966"/>
        <end position="985"/>
    </location>
</feature>
<feature type="transmembrane region" description="Helical" evidence="8">
    <location>
        <begin position="359"/>
        <end position="378"/>
    </location>
</feature>
<reference evidence="9 10" key="3">
    <citation type="submission" date="2021-02" db="EMBL/GenBank/DDBJ databases">
        <authorList>
            <person name="Merkel A.Y."/>
        </authorList>
    </citation>
    <scope>NUCLEOTIDE SEQUENCE [LARGE SCALE GENOMIC DNA]</scope>
    <source>
        <strain evidence="9 10">T05b</strain>
    </source>
</reference>
<dbReference type="InterPro" id="IPR004763">
    <property type="entry name" value="CusA-like"/>
</dbReference>
<evidence type="ECO:0000256" key="5">
    <source>
        <dbReference type="ARBA" id="ARBA00022692"/>
    </source>
</evidence>
<feature type="transmembrane region" description="Helical" evidence="8">
    <location>
        <begin position="914"/>
        <end position="935"/>
    </location>
</feature>
<feature type="transmembrane region" description="Helical" evidence="8">
    <location>
        <begin position="335"/>
        <end position="352"/>
    </location>
</feature>
<dbReference type="Gene3D" id="3.30.2090.10">
    <property type="entry name" value="Multidrug efflux transporter AcrB TolC docking domain, DN and DC subdomains"/>
    <property type="match status" value="2"/>
</dbReference>
<protein>
    <submittedName>
        <fullName evidence="9">Efflux RND transporter permease subunit</fullName>
    </submittedName>
</protein>